<accession>A0AA38Z1H9</accession>
<feature type="compositionally biased region" description="Polar residues" evidence="5">
    <location>
        <begin position="196"/>
        <end position="205"/>
    </location>
</feature>
<comment type="similarity">
    <text evidence="1">Belongs to the small GTPase superfamily. Rab family.</text>
</comment>
<reference evidence="6 7" key="1">
    <citation type="journal article" date="2023" name="BMC Biotechnol.">
        <title>Vitis rotundifolia cv Carlos genome sequencing.</title>
        <authorList>
            <person name="Huff M."/>
            <person name="Hulse-Kemp A."/>
            <person name="Scheffler B."/>
            <person name="Youngblood R."/>
            <person name="Simpson S."/>
            <person name="Babiker E."/>
            <person name="Staton M."/>
        </authorList>
    </citation>
    <scope>NUCLEOTIDE SEQUENCE [LARGE SCALE GENOMIC DNA]</scope>
    <source>
        <tissue evidence="6">Leaf</tissue>
    </source>
</reference>
<dbReference type="NCBIfam" id="TIGR00231">
    <property type="entry name" value="small_GTP"/>
    <property type="match status" value="1"/>
</dbReference>
<name>A0AA38Z1H9_VITRO</name>
<dbReference type="Gene3D" id="3.40.50.300">
    <property type="entry name" value="P-loop containing nucleotide triphosphate hydrolases"/>
    <property type="match status" value="1"/>
</dbReference>
<sequence>MHFKTLRDHLFKILLVGDSGVGKSCLLLRYADDTYSEAYISTIGVDFKICSMEQDGRNLKLQIWDTAGQERFRALTCSYYRGAHGVMVVYDVTDQESFDNVKMWVKEVYSTAGKNVNILLLGNKSDLTAGRVVSYKTAKALADEIGAPLMEISAKDGSNVQQAFRAMATAVKERVVKERATDNGRDTGVKTRGKPISQSRSCCGS</sequence>
<dbReference type="GO" id="GO:0003924">
    <property type="term" value="F:GTPase activity"/>
    <property type="evidence" value="ECO:0007669"/>
    <property type="project" value="InterPro"/>
</dbReference>
<dbReference type="SMART" id="SM00176">
    <property type="entry name" value="RAN"/>
    <property type="match status" value="1"/>
</dbReference>
<evidence type="ECO:0000256" key="5">
    <source>
        <dbReference type="SAM" id="MobiDB-lite"/>
    </source>
</evidence>
<dbReference type="PROSITE" id="PS51421">
    <property type="entry name" value="RAS"/>
    <property type="match status" value="1"/>
</dbReference>
<evidence type="ECO:0000313" key="7">
    <source>
        <dbReference type="Proteomes" id="UP001168098"/>
    </source>
</evidence>
<proteinExistence type="inferred from homology"/>
<dbReference type="EMBL" id="JARBHA010000015">
    <property type="protein sequence ID" value="KAJ9680540.1"/>
    <property type="molecule type" value="Genomic_DNA"/>
</dbReference>
<gene>
    <name evidence="6" type="ORF">PVL29_019764</name>
</gene>
<dbReference type="GO" id="GO:0012505">
    <property type="term" value="C:endomembrane system"/>
    <property type="evidence" value="ECO:0007669"/>
    <property type="project" value="UniProtKB-SubCell"/>
</dbReference>
<organism evidence="6 7">
    <name type="scientific">Vitis rotundifolia</name>
    <name type="common">Muscadine grape</name>
    <dbReference type="NCBI Taxonomy" id="103349"/>
    <lineage>
        <taxon>Eukaryota</taxon>
        <taxon>Viridiplantae</taxon>
        <taxon>Streptophyta</taxon>
        <taxon>Embryophyta</taxon>
        <taxon>Tracheophyta</taxon>
        <taxon>Spermatophyta</taxon>
        <taxon>Magnoliopsida</taxon>
        <taxon>eudicotyledons</taxon>
        <taxon>Gunneridae</taxon>
        <taxon>Pentapetalae</taxon>
        <taxon>rosids</taxon>
        <taxon>Vitales</taxon>
        <taxon>Vitaceae</taxon>
        <taxon>Viteae</taxon>
        <taxon>Vitis</taxon>
    </lineage>
</organism>
<dbReference type="FunFam" id="3.40.50.300:FF:001447">
    <property type="entry name" value="Ras-related protein Rab-1B"/>
    <property type="match status" value="1"/>
</dbReference>
<evidence type="ECO:0000256" key="4">
    <source>
        <dbReference type="ARBA" id="ARBA00037868"/>
    </source>
</evidence>
<dbReference type="InterPro" id="IPR005225">
    <property type="entry name" value="Small_GTP-bd"/>
</dbReference>
<evidence type="ECO:0000256" key="3">
    <source>
        <dbReference type="ARBA" id="ARBA00023134"/>
    </source>
</evidence>
<dbReference type="AlphaFoldDB" id="A0AA38Z1H9"/>
<keyword evidence="2" id="KW-0547">Nucleotide-binding</keyword>
<dbReference type="InterPro" id="IPR050227">
    <property type="entry name" value="Rab"/>
</dbReference>
<evidence type="ECO:0000256" key="2">
    <source>
        <dbReference type="ARBA" id="ARBA00022741"/>
    </source>
</evidence>
<keyword evidence="3" id="KW-0342">GTP-binding</keyword>
<keyword evidence="7" id="KW-1185">Reference proteome</keyword>
<dbReference type="PANTHER" id="PTHR47977">
    <property type="entry name" value="RAS-RELATED PROTEIN RAB"/>
    <property type="match status" value="1"/>
</dbReference>
<dbReference type="Proteomes" id="UP001168098">
    <property type="component" value="Unassembled WGS sequence"/>
</dbReference>
<dbReference type="SMART" id="SM00173">
    <property type="entry name" value="RAS"/>
    <property type="match status" value="1"/>
</dbReference>
<feature type="region of interest" description="Disordered" evidence="5">
    <location>
        <begin position="178"/>
        <end position="205"/>
    </location>
</feature>
<comment type="subcellular location">
    <subcellularLocation>
        <location evidence="4">Endomembrane system</location>
        <topology evidence="4">Lipid-anchor</topology>
    </subcellularLocation>
</comment>
<evidence type="ECO:0000313" key="6">
    <source>
        <dbReference type="EMBL" id="KAJ9680540.1"/>
    </source>
</evidence>
<dbReference type="PROSITE" id="PS51417">
    <property type="entry name" value="ARF"/>
    <property type="match status" value="1"/>
</dbReference>
<comment type="caution">
    <text evidence="6">The sequence shown here is derived from an EMBL/GenBank/DDBJ whole genome shotgun (WGS) entry which is preliminary data.</text>
</comment>
<dbReference type="SUPFAM" id="SSF52540">
    <property type="entry name" value="P-loop containing nucleoside triphosphate hydrolases"/>
    <property type="match status" value="1"/>
</dbReference>
<dbReference type="PROSITE" id="PS51419">
    <property type="entry name" value="RAB"/>
    <property type="match status" value="1"/>
</dbReference>
<dbReference type="Pfam" id="PF00071">
    <property type="entry name" value="Ras"/>
    <property type="match status" value="1"/>
</dbReference>
<dbReference type="SMART" id="SM00174">
    <property type="entry name" value="RHO"/>
    <property type="match status" value="1"/>
</dbReference>
<dbReference type="PROSITE" id="PS51420">
    <property type="entry name" value="RHO"/>
    <property type="match status" value="1"/>
</dbReference>
<dbReference type="SMART" id="SM00177">
    <property type="entry name" value="ARF"/>
    <property type="match status" value="1"/>
</dbReference>
<dbReference type="InterPro" id="IPR027417">
    <property type="entry name" value="P-loop_NTPase"/>
</dbReference>
<dbReference type="SMART" id="SM00175">
    <property type="entry name" value="RAB"/>
    <property type="match status" value="1"/>
</dbReference>
<dbReference type="PRINTS" id="PR00449">
    <property type="entry name" value="RASTRNSFRMNG"/>
</dbReference>
<protein>
    <submittedName>
        <fullName evidence="6">Uncharacterized protein</fullName>
    </submittedName>
</protein>
<evidence type="ECO:0000256" key="1">
    <source>
        <dbReference type="ARBA" id="ARBA00006270"/>
    </source>
</evidence>
<feature type="compositionally biased region" description="Basic and acidic residues" evidence="5">
    <location>
        <begin position="178"/>
        <end position="189"/>
    </location>
</feature>
<dbReference type="GO" id="GO:0005525">
    <property type="term" value="F:GTP binding"/>
    <property type="evidence" value="ECO:0007669"/>
    <property type="project" value="UniProtKB-KW"/>
</dbReference>
<dbReference type="InterPro" id="IPR001806">
    <property type="entry name" value="Small_GTPase"/>
</dbReference>